<dbReference type="SUPFAM" id="SSF46785">
    <property type="entry name" value="Winged helix' DNA-binding domain"/>
    <property type="match status" value="1"/>
</dbReference>
<dbReference type="InterPro" id="IPR029063">
    <property type="entry name" value="SAM-dependent_MTases_sf"/>
</dbReference>
<keyword evidence="2" id="KW-1185">Reference proteome</keyword>
<dbReference type="AlphaFoldDB" id="A0A9E7ND13"/>
<dbReference type="InterPro" id="IPR036388">
    <property type="entry name" value="WH-like_DNA-bd_sf"/>
</dbReference>
<dbReference type="InterPro" id="IPR036390">
    <property type="entry name" value="WH_DNA-bd_sf"/>
</dbReference>
<name>A0A9E7ND13_9EURY</name>
<accession>A0A9E7ND13</accession>
<evidence type="ECO:0000313" key="1">
    <source>
        <dbReference type="EMBL" id="UTF54694.1"/>
    </source>
</evidence>
<keyword evidence="1" id="KW-0489">Methyltransferase</keyword>
<reference evidence="1" key="1">
    <citation type="submission" date="2022-06" db="EMBL/GenBank/DDBJ databases">
        <title>Diverse halophilic archaea isolated from saline environments.</title>
        <authorList>
            <person name="Cui H.-L."/>
        </authorList>
    </citation>
    <scope>NUCLEOTIDE SEQUENCE</scope>
    <source>
        <strain evidence="1">WLHS1</strain>
    </source>
</reference>
<evidence type="ECO:0000313" key="2">
    <source>
        <dbReference type="Proteomes" id="UP001056855"/>
    </source>
</evidence>
<dbReference type="Proteomes" id="UP001056855">
    <property type="component" value="Chromosome"/>
</dbReference>
<dbReference type="RefSeq" id="WP_254159401.1">
    <property type="nucleotide sequence ID" value="NZ_CP100355.1"/>
</dbReference>
<dbReference type="CDD" id="cd02440">
    <property type="entry name" value="AdoMet_MTases"/>
    <property type="match status" value="1"/>
</dbReference>
<keyword evidence="1" id="KW-0808">Transferase</keyword>
<sequence>MTNEYACFFDSADHRRLEDMSQPPAMPSLELCLLLRAARETGALEALMTTAETPTDLASETDLSERAAETLVDVLEAEGFLEDVVGAYEPTNRSLGFLAKADVRSIGSLPTTLDRLDRGLETDWLLTDDRPTETDTERRNRLGRAAAADEATTRALVTAAIRVAPEARRVLEVGGAPGRRAVEFARRGVDVTLYGDPEAVTDSRAILAGEPVAVLEGAVVDGFDLIVAVDQLSCLGPAANETLVDAAADALEPGGWLVVAERLEGPPATRVAVETLLETTAGRVYPTDRYREWFERAGLERWTVESVPGTAYVVLAGRRSLA</sequence>
<dbReference type="SUPFAM" id="SSF53335">
    <property type="entry name" value="S-adenosyl-L-methionine-dependent methyltransferases"/>
    <property type="match status" value="1"/>
</dbReference>
<dbReference type="Gene3D" id="3.40.50.150">
    <property type="entry name" value="Vaccinia Virus protein VP39"/>
    <property type="match status" value="1"/>
</dbReference>
<dbReference type="Pfam" id="PF13489">
    <property type="entry name" value="Methyltransf_23"/>
    <property type="match status" value="1"/>
</dbReference>
<protein>
    <submittedName>
        <fullName evidence="1">Class I SAM-dependent methyltransferase</fullName>
    </submittedName>
</protein>
<dbReference type="GO" id="GO:0008168">
    <property type="term" value="F:methyltransferase activity"/>
    <property type="evidence" value="ECO:0007669"/>
    <property type="project" value="UniProtKB-KW"/>
</dbReference>
<organism evidence="1 2">
    <name type="scientific">Natronosalvus rutilus</name>
    <dbReference type="NCBI Taxonomy" id="2953753"/>
    <lineage>
        <taxon>Archaea</taxon>
        <taxon>Methanobacteriati</taxon>
        <taxon>Methanobacteriota</taxon>
        <taxon>Stenosarchaea group</taxon>
        <taxon>Halobacteria</taxon>
        <taxon>Halobacteriales</taxon>
        <taxon>Natrialbaceae</taxon>
        <taxon>Natronosalvus</taxon>
    </lineage>
</organism>
<dbReference type="KEGG" id="sawl:NGM29_05330"/>
<gene>
    <name evidence="1" type="ORF">NGM29_05330</name>
</gene>
<dbReference type="GO" id="GO:0032259">
    <property type="term" value="P:methylation"/>
    <property type="evidence" value="ECO:0007669"/>
    <property type="project" value="UniProtKB-KW"/>
</dbReference>
<dbReference type="EMBL" id="CP100355">
    <property type="protein sequence ID" value="UTF54694.1"/>
    <property type="molecule type" value="Genomic_DNA"/>
</dbReference>
<proteinExistence type="predicted"/>
<dbReference type="GeneID" id="73289446"/>
<dbReference type="Gene3D" id="1.10.10.10">
    <property type="entry name" value="Winged helix-like DNA-binding domain superfamily/Winged helix DNA-binding domain"/>
    <property type="match status" value="1"/>
</dbReference>